<feature type="compositionally biased region" description="Basic and acidic residues" evidence="1">
    <location>
        <begin position="2281"/>
        <end position="2303"/>
    </location>
</feature>
<feature type="compositionally biased region" description="Acidic residues" evidence="1">
    <location>
        <begin position="2327"/>
        <end position="2336"/>
    </location>
</feature>
<feature type="compositionally biased region" description="Low complexity" evidence="1">
    <location>
        <begin position="1014"/>
        <end position="1024"/>
    </location>
</feature>
<feature type="region of interest" description="Disordered" evidence="1">
    <location>
        <begin position="2214"/>
        <end position="2242"/>
    </location>
</feature>
<feature type="compositionally biased region" description="Polar residues" evidence="1">
    <location>
        <begin position="1686"/>
        <end position="1695"/>
    </location>
</feature>
<reference evidence="2 3" key="1">
    <citation type="submission" date="2018-04" db="EMBL/GenBank/DDBJ databases">
        <title>WGS assembly of Panicum hallii var. hallii HAL2.</title>
        <authorList>
            <person name="Lovell J."/>
            <person name="Jenkins J."/>
            <person name="Lowry D."/>
            <person name="Mamidi S."/>
            <person name="Sreedasyam A."/>
            <person name="Weng X."/>
            <person name="Barry K."/>
            <person name="Bonette J."/>
            <person name="Campitelli B."/>
            <person name="Daum C."/>
            <person name="Gordon S."/>
            <person name="Gould B."/>
            <person name="Lipzen A."/>
            <person name="MacQueen A."/>
            <person name="Palacio-Mejia J."/>
            <person name="Plott C."/>
            <person name="Shakirov E."/>
            <person name="Shu S."/>
            <person name="Yoshinaga Y."/>
            <person name="Zane M."/>
            <person name="Rokhsar D."/>
            <person name="Grimwood J."/>
            <person name="Schmutz J."/>
            <person name="Juenger T."/>
        </authorList>
    </citation>
    <scope>NUCLEOTIDE SEQUENCE [LARGE SCALE GENOMIC DNA]</scope>
    <source>
        <strain evidence="3">cv. HAL2</strain>
    </source>
</reference>
<feature type="compositionally biased region" description="Basic and acidic residues" evidence="1">
    <location>
        <begin position="1757"/>
        <end position="1769"/>
    </location>
</feature>
<feature type="compositionally biased region" description="Basic and acidic residues" evidence="1">
    <location>
        <begin position="2448"/>
        <end position="2517"/>
    </location>
</feature>
<feature type="compositionally biased region" description="Basic and acidic residues" evidence="1">
    <location>
        <begin position="979"/>
        <end position="995"/>
    </location>
</feature>
<feature type="region of interest" description="Disordered" evidence="1">
    <location>
        <begin position="901"/>
        <end position="937"/>
    </location>
</feature>
<feature type="compositionally biased region" description="Acidic residues" evidence="1">
    <location>
        <begin position="629"/>
        <end position="638"/>
    </location>
</feature>
<feature type="compositionally biased region" description="Basic and acidic residues" evidence="1">
    <location>
        <begin position="3167"/>
        <end position="3193"/>
    </location>
</feature>
<feature type="compositionally biased region" description="Acidic residues" evidence="1">
    <location>
        <begin position="390"/>
        <end position="402"/>
    </location>
</feature>
<feature type="compositionally biased region" description="Polar residues" evidence="1">
    <location>
        <begin position="2143"/>
        <end position="2152"/>
    </location>
</feature>
<feature type="compositionally biased region" description="Basic and acidic residues" evidence="1">
    <location>
        <begin position="2806"/>
        <end position="2819"/>
    </location>
</feature>
<feature type="compositionally biased region" description="Basic and acidic residues" evidence="1">
    <location>
        <begin position="558"/>
        <end position="576"/>
    </location>
</feature>
<feature type="compositionally biased region" description="Acidic residues" evidence="1">
    <location>
        <begin position="865"/>
        <end position="874"/>
    </location>
</feature>
<feature type="region of interest" description="Disordered" evidence="1">
    <location>
        <begin position="2794"/>
        <end position="2844"/>
    </location>
</feature>
<feature type="region of interest" description="Disordered" evidence="1">
    <location>
        <begin position="2647"/>
        <end position="2672"/>
    </location>
</feature>
<feature type="compositionally biased region" description="Polar residues" evidence="1">
    <location>
        <begin position="3073"/>
        <end position="3086"/>
    </location>
</feature>
<feature type="compositionally biased region" description="Basic and acidic residues" evidence="1">
    <location>
        <begin position="1030"/>
        <end position="1048"/>
    </location>
</feature>
<feature type="compositionally biased region" description="Acidic residues" evidence="1">
    <location>
        <begin position="441"/>
        <end position="451"/>
    </location>
</feature>
<feature type="compositionally biased region" description="Polar residues" evidence="1">
    <location>
        <begin position="1134"/>
        <end position="1145"/>
    </location>
</feature>
<feature type="compositionally biased region" description="Polar residues" evidence="1">
    <location>
        <begin position="1821"/>
        <end position="1833"/>
    </location>
</feature>
<feature type="compositionally biased region" description="Polar residues" evidence="1">
    <location>
        <begin position="2159"/>
        <end position="2169"/>
    </location>
</feature>
<sequence length="3355" mass="367594">MATEDEAREAADGMEVQVEAVDLGSAHFHAHPEVKLSTIMGIKNVGEIINSTEGTLKIPEDQVLVEAPSEVALPPEHNLNGKASSLNGHVDIEEKISNAQPHENNHEEAELDGTSAHQSNGISKEEMTDGLSHIESTTEDSSLLKHEKDEEPRYEQQDSGVTVADDLVQEDTLKTDSSIEQTDDDQHDQNQEPEKTNEDTQPSSIANNADIEEAEASTGLQTLVEPHLDDSGSVPGTIDEKMETEEPAKADGVIHPDHKESFPEDTSIAGPTEEVVKVDQQSQQADMMDADAVQEEMLKCEETHVQEEVPKSDAHEPTTNTQEMLNKESAEEIGDPMNEKNEETDPTKKENEETVHQSNMEAPKETKPELETTTRVPPANVQVQNHEPSEEIEDAEPVDTEAEMQQSTVAFEDAIPEDQCNLGVAMDNSTVPEDTVKAVEQTDDGQQDQDLEPEKATEDTQPASMENTPVVEVAAEAPSGVQTPVEPNLDNSDAVPDSIDGITETDGPTKADGVLHPDHKESFPEDAPIAEPTEEVVKVEDQQSQQADAMDAYVVQEEVPRSEHAEEPATDAHEVLNEEFTEETDGPLNEKTEETAHQSNMEAPEEITPENDTTAGEPPVNIQVQNQESVEEIEDAEAEMQQSSVAFEDAIPEDQCNLGVAMDNSTVPEDTVKAVEQTDDGQQDQDLEPEKATEDTQPASMENTPGVEVAAEAPSGVQTPVEPNLDNSDAVPDSIDGITETDGPTKADGVLHPDHKESFPEDAPIAEPTEEVVKVEDQQSQQADAMDAYVVQEEVPRSEHAEEPATDAHEVLNEEFTEETDGPLNEKTEETAHQSNMAAPEEITPENDTTAGEPPVNIQVQNQESVEEIEDAEAEMQQSSVAFEDAIPEDQCNLGVAMDNSTVPEDTVKAVEQTDDGQQDQDLEPEKATEDTQPASMENTPVVEVAAEAPSGVQTPVEPNLDNSDAVPDSIDGITETDGPTKADGVLHPDHKESFPEDAPIAEPTEKVVKVEDQQSQQADAMDAYVVQEEVPRSEHAEEPATDAHEVLNEEFTEETDGPLNEKTEETAYQSNMAAPEEITPENDTTAGEPPVNIQVQNQESVEEIEDAEAVDTEAEMQQSSVAFEEAIPEDQCNLGTTMDGNTVQEGMLEDIKHTENDQQDQDLGPEKETKNTQPSSIPDVEVVAEARSGVQTPAGINLDNSDAIPDTTDGNTETDESAKAEGATAKSELKVTETEEEPKDSEATEAQEITEHGHVTPSKELSAEDVLIADEPHNDDIQSTLGQDLVEVKETVFTSEEATVKDSVTVEEPTCDSEEVDNAESTQETKGNTAKNIAEVSDVVIVDEAQTEDIAETHMREVEPEETKDTEPVEPEEASDQRNAVLFNDLTQEDTPESEMQQTGSATETTETEAAPQESSDCVSEEPSPEEHKIESETDCDTQGVSITESLEISGDKDIITEGISGQSSMISAGELAQENDVPESEPTADIQPVQEPEPEDIKNTERVEVKETSHEMKTTISQTPAEEDNPDTIDLHESERGLSNTEATEAETPDQSDASQSEEQAPEEIASEPQVLEPETVEEMSDTEAIEPPNVSQDNLISTSGESVPEEIATEDNTTTKPDVDHQQLQDQESTDIKETEADKPEGIASSCTLSTSEQSTSEDNATTIEPRFDTQEENSEPAEVTEGTENVKNSTALAEAAAPEEHVEKDATADTSPVQEPELEETKDAEPAGTEDIMTPRDLPAENTNMETMGTEAVPHESHVESVKELTEDDAEPVLELESDEDTKCTDTMEYPGEPNGSTSDEPTPTEENTTVTEPDFDTQQVQNMTSQEIKNGEDAKTDEFSDLSSFPTPEGADQESNLPRTESPTDVQLVQELGSTEETRDIGSVGIEDHQQVSTFEPVDGEPNVDDQQLHAGVKEKEAMETEEVVWQNNFASHVDATEEGSEQRSDPDSYVQPAQQVELSRDSEISQLVKAEETSGQVNAVTIEEIPTEDSVVSEIEPPVDIKQEHEQEPVEEIKGIDANEAKEEFITSQVDALEKPASEGNIASIEPTSNIEQENELEATKEIDGIEAINDGEQAENATLEDPSPTDNETTPEGHPAELNEETIGNETNNVMLVPGLKDEIQTSLELKDGACDLGETVSTTQGSENVTDEDAVQSSGDDILDTSNNIDQFKEEQKDGCEYNSSKMSGAQNEENIIHVQDRDISVELLTKRGTDEEASQALFESDTTEDGEKISDLNRQPDYVALQLQTCEADALSIGRQDEVAQKVDLDQEQNEDEHIQSQKEELQADEQKHDDKAGDFTTEPLVEPEGIKNGTTDRTEDTDACEAEETEAIITEILKHEEAPRVYEESTPSSMDMKVDCIKGTEEDADAKHDNKDEEESAEKDDIVAKNSTDKQDETTAEITNEELGPGLASSAQEASDPAPSNDDILENDPAAVTQNFESGEHREDKECTGKVNDDVHTSRAAEKEIADEIHDNKEIRNEDNAIHHDESQTKPEEDVAPKPEDNAKIDDTTTTLGGEIIDGNASIKPREIEEIGENKGLESTSNPFVESSIQNNVEHDLHHKVEDEKLSMAEQNDVDIEAMQEKADESASDINQMKQCQEGINTDDVQQLEIEENSFDKIDETISHEKTETRTTEVTINDNIIDKARGGDGGPSDESLKTFNDTGRDLDVSSVITASKEESMNENMEDHKLVLPAHTAQDENTPEQVLWLENAEREMPSSEKLLPTEPEDKQIPNESNEEELQDENQIPNEKNEEDMQDTEVGDAQKDVEQDLPVSHFLMNLILGKKNADADENSESEAERKEGETTEGDKCVVISKQEENMGSLSTENKVDDDLTFEQEKHDVKCSEETQEMVKEQIDNLKLDTEISTQTDDEFNKNTRDLEIPAYQGTTQDKISGELLSEEAASVSTKMETIDIEIFNLELDDKGVDTVCQENTEVSEKIENESLNSNINDLTNIEASEKDTLGEGQTGLLHDSLPEDKSANAVSEQTPLLTESGMIDAKDFSCDSEAVQNLACEKEDETTESSTMEATSTSHIQLECEEVEKKEEEQHASIDTDKVSEEAVETSNDSPQKSTRSEVTPDEQAPQITEPVTDTEKILAHEKEIYEGSTCMDEKENSNFSIKGVENFQTAFEIQADSPNMQINQDKKDEIADNETEMGPEKLGESEFQEHQETGTEQKSPKASDEGDQQFLVEKETMNKEQMVPGTVESHEQTVSVKSNEEQELVVSKVQECDFNVVSPREASEAEENFVDVTKTEFNTDEDQSPKADAEEKAYNEKIKNIEGTKNFTDEAEVKTEAPGATQKAHKKLSLLSGVGSKVKAVKHQLAKVKKAIVRKPGNTKPDSPKS</sequence>
<evidence type="ECO:0000313" key="2">
    <source>
        <dbReference type="EMBL" id="PUZ73935.1"/>
    </source>
</evidence>
<feature type="compositionally biased region" description="Basic and acidic residues" evidence="1">
    <location>
        <begin position="362"/>
        <end position="372"/>
    </location>
</feature>
<feature type="compositionally biased region" description="Acidic residues" evidence="1">
    <location>
        <begin position="677"/>
        <end position="687"/>
    </location>
</feature>
<feature type="region of interest" description="Disordered" evidence="1">
    <location>
        <begin position="2041"/>
        <end position="2113"/>
    </location>
</feature>
<feature type="compositionally biased region" description="Polar residues" evidence="1">
    <location>
        <begin position="1648"/>
        <end position="1666"/>
    </location>
</feature>
<feature type="compositionally biased region" description="Basic and acidic residues" evidence="1">
    <location>
        <begin position="1352"/>
        <end position="1368"/>
    </location>
</feature>
<feature type="compositionally biased region" description="Basic and acidic residues" evidence="1">
    <location>
        <begin position="2005"/>
        <end position="2015"/>
    </location>
</feature>
<feature type="compositionally biased region" description="Polar residues" evidence="1">
    <location>
        <begin position="1438"/>
        <end position="1448"/>
    </location>
</feature>
<feature type="compositionally biased region" description="Basic and acidic residues" evidence="1">
    <location>
        <begin position="1702"/>
        <end position="1711"/>
    </location>
</feature>
<feature type="region of interest" description="Disordered" evidence="1">
    <location>
        <begin position="3023"/>
        <end position="3105"/>
    </location>
</feature>
<feature type="compositionally biased region" description="Basic and acidic residues" evidence="1">
    <location>
        <begin position="303"/>
        <end position="316"/>
    </location>
</feature>
<feature type="compositionally biased region" description="Acidic residues" evidence="1">
    <location>
        <begin position="913"/>
        <end position="923"/>
    </location>
</feature>
<keyword evidence="3" id="KW-1185">Reference proteome</keyword>
<evidence type="ECO:0000313" key="3">
    <source>
        <dbReference type="Proteomes" id="UP000244336"/>
    </source>
</evidence>
<feature type="compositionally biased region" description="Basic and acidic residues" evidence="1">
    <location>
        <begin position="2389"/>
        <end position="2403"/>
    </location>
</feature>
<dbReference type="PANTHER" id="PTHR35511:SF2">
    <property type="entry name" value="A-KINASE ANCHOR-LIKE PROTEIN"/>
    <property type="match status" value="1"/>
</dbReference>
<feature type="compositionally biased region" description="Low complexity" evidence="1">
    <location>
        <begin position="542"/>
        <end position="552"/>
    </location>
</feature>
<feature type="compositionally biased region" description="Low complexity" evidence="1">
    <location>
        <begin position="278"/>
        <end position="287"/>
    </location>
</feature>
<feature type="compositionally biased region" description="Basic and acidic residues" evidence="1">
    <location>
        <begin position="2882"/>
        <end position="2891"/>
    </location>
</feature>
<feature type="compositionally biased region" description="Acidic residues" evidence="1">
    <location>
        <begin position="1310"/>
        <end position="1319"/>
    </location>
</feature>
<feature type="compositionally biased region" description="Acidic residues" evidence="1">
    <location>
        <begin position="2761"/>
        <end position="2770"/>
    </location>
</feature>
<feature type="compositionally biased region" description="Basic and acidic residues" evidence="1">
    <location>
        <begin position="1881"/>
        <end position="1895"/>
    </location>
</feature>
<feature type="compositionally biased region" description="Low complexity" evidence="1">
    <location>
        <begin position="778"/>
        <end position="788"/>
    </location>
</feature>
<feature type="compositionally biased region" description="Basic and acidic residues" evidence="1">
    <location>
        <begin position="337"/>
        <end position="355"/>
    </location>
</feature>
<dbReference type="Proteomes" id="UP000244336">
    <property type="component" value="Chromosome 1"/>
</dbReference>
<feature type="region of interest" description="Disordered" evidence="1">
    <location>
        <begin position="1112"/>
        <end position="1262"/>
    </location>
</feature>
<feature type="compositionally biased region" description="Basic and acidic residues" evidence="1">
    <location>
        <begin position="2342"/>
        <end position="2353"/>
    </location>
</feature>
<feature type="compositionally biased region" description="Acidic residues" evidence="1">
    <location>
        <begin position="1770"/>
        <end position="1784"/>
    </location>
</feature>
<feature type="compositionally biased region" description="Basic and acidic residues" evidence="1">
    <location>
        <begin position="1004"/>
        <end position="1013"/>
    </location>
</feature>
<feature type="compositionally biased region" description="Basic and acidic residues" evidence="1">
    <location>
        <begin position="794"/>
        <end position="812"/>
    </location>
</feature>
<feature type="region of interest" description="Disordered" evidence="1">
    <location>
        <begin position="3161"/>
        <end position="3230"/>
    </location>
</feature>
<feature type="region of interest" description="Disordered" evidence="1">
    <location>
        <begin position="3248"/>
        <end position="3280"/>
    </location>
</feature>
<dbReference type="EMBL" id="CM009749">
    <property type="protein sequence ID" value="PUZ73935.1"/>
    <property type="molecule type" value="Genomic_DNA"/>
</dbReference>
<feature type="compositionally biased region" description="Acidic residues" evidence="1">
    <location>
        <begin position="1577"/>
        <end position="1587"/>
    </location>
</feature>
<feature type="region of interest" description="Disordered" evidence="1">
    <location>
        <begin position="2968"/>
        <end position="3004"/>
    </location>
</feature>
<organism evidence="2 3">
    <name type="scientific">Panicum hallii var. hallii</name>
    <dbReference type="NCBI Taxonomy" id="1504633"/>
    <lineage>
        <taxon>Eukaryota</taxon>
        <taxon>Viridiplantae</taxon>
        <taxon>Streptophyta</taxon>
        <taxon>Embryophyta</taxon>
        <taxon>Tracheophyta</taxon>
        <taxon>Spermatophyta</taxon>
        <taxon>Magnoliopsida</taxon>
        <taxon>Liliopsida</taxon>
        <taxon>Poales</taxon>
        <taxon>Poaceae</taxon>
        <taxon>PACMAD clade</taxon>
        <taxon>Panicoideae</taxon>
        <taxon>Panicodae</taxon>
        <taxon>Paniceae</taxon>
        <taxon>Panicinae</taxon>
        <taxon>Panicum</taxon>
        <taxon>Panicum sect. Panicum</taxon>
    </lineage>
</organism>
<feature type="region of interest" description="Disordered" evidence="1">
    <location>
        <begin position="480"/>
        <end position="641"/>
    </location>
</feature>
<feature type="region of interest" description="Disordered" evidence="1">
    <location>
        <begin position="2719"/>
        <end position="2782"/>
    </location>
</feature>
<feature type="region of interest" description="Disordered" evidence="1">
    <location>
        <begin position="1300"/>
        <end position="1960"/>
    </location>
</feature>
<feature type="compositionally biased region" description="Low complexity" evidence="1">
    <location>
        <begin position="1805"/>
        <end position="1817"/>
    </location>
</feature>
<feature type="compositionally biased region" description="Acidic residues" evidence="1">
    <location>
        <begin position="1235"/>
        <end position="1246"/>
    </location>
</feature>
<feature type="compositionally biased region" description="Basic and acidic residues" evidence="1">
    <location>
        <begin position="187"/>
        <end position="198"/>
    </location>
</feature>
<feature type="region of interest" description="Disordered" evidence="1">
    <location>
        <begin position="99"/>
        <end position="288"/>
    </location>
</feature>
<feature type="region of interest" description="Disordered" evidence="1">
    <location>
        <begin position="1994"/>
        <end position="2015"/>
    </location>
</feature>
<feature type="region of interest" description="Disordered" evidence="1">
    <location>
        <begin position="952"/>
        <end position="1092"/>
    </location>
</feature>
<feature type="region of interest" description="Disordered" evidence="1">
    <location>
        <begin position="659"/>
        <end position="877"/>
    </location>
</feature>
<feature type="compositionally biased region" description="Basic and acidic residues" evidence="1">
    <location>
        <begin position="238"/>
        <end position="262"/>
    </location>
</feature>
<feature type="compositionally biased region" description="Low complexity" evidence="1">
    <location>
        <begin position="1398"/>
        <end position="1417"/>
    </location>
</feature>
<feature type="region of interest" description="Disordered" evidence="1">
    <location>
        <begin position="2142"/>
        <end position="2169"/>
    </location>
</feature>
<dbReference type="OrthoDB" id="771720at2759"/>
<feature type="region of interest" description="Disordered" evidence="1">
    <location>
        <begin position="430"/>
        <end position="465"/>
    </location>
</feature>
<name>A0A2T7F1I1_9POAL</name>
<evidence type="ECO:0000256" key="1">
    <source>
        <dbReference type="SAM" id="MobiDB-lite"/>
    </source>
</evidence>
<feature type="compositionally biased region" description="Basic and acidic residues" evidence="1">
    <location>
        <begin position="1633"/>
        <end position="1644"/>
    </location>
</feature>
<feature type="compositionally biased region" description="Polar residues" evidence="1">
    <location>
        <begin position="1320"/>
        <end position="1332"/>
    </location>
</feature>
<feature type="region of interest" description="Disordered" evidence="1">
    <location>
        <begin position="2873"/>
        <end position="2897"/>
    </location>
</feature>
<feature type="compositionally biased region" description="Basic and acidic residues" evidence="1">
    <location>
        <begin position="142"/>
        <end position="156"/>
    </location>
</feature>
<feature type="region of interest" description="Disordered" evidence="1">
    <location>
        <begin position="2271"/>
        <end position="2536"/>
    </location>
</feature>
<feature type="compositionally biased region" description="Basic and acidic residues" evidence="1">
    <location>
        <begin position="507"/>
        <end position="523"/>
    </location>
</feature>
<feature type="compositionally biased region" description="Basic and acidic residues" evidence="1">
    <location>
        <begin position="743"/>
        <end position="759"/>
    </location>
</feature>
<dbReference type="Gramene" id="PUZ73935">
    <property type="protein sequence ID" value="PUZ73935"/>
    <property type="gene ID" value="GQ55_1G025600"/>
</dbReference>
<accession>A0A2T7F1I1</accession>
<feature type="region of interest" description="Disordered" evidence="1">
    <location>
        <begin position="303"/>
        <end position="405"/>
    </location>
</feature>
<feature type="compositionally biased region" description="Polar residues" evidence="1">
    <location>
        <begin position="1592"/>
        <end position="1604"/>
    </location>
</feature>
<feature type="compositionally biased region" description="Polar residues" evidence="1">
    <location>
        <begin position="2992"/>
        <end position="3001"/>
    </location>
</feature>
<gene>
    <name evidence="2" type="ORF">GQ55_1G025600</name>
</gene>
<feature type="compositionally biased region" description="Polar residues" evidence="1">
    <location>
        <begin position="1858"/>
        <end position="1880"/>
    </location>
</feature>
<feature type="compositionally biased region" description="Basic and acidic residues" evidence="1">
    <location>
        <begin position="3051"/>
        <end position="3069"/>
    </location>
</feature>
<dbReference type="PANTHER" id="PTHR35511">
    <property type="entry name" value="A-KINASE ANCHOR-LIKE PROTEIN"/>
    <property type="match status" value="1"/>
</dbReference>
<feature type="compositionally biased region" description="Low complexity" evidence="1">
    <location>
        <begin position="3032"/>
        <end position="3042"/>
    </location>
</feature>
<proteinExistence type="predicted"/>
<feature type="compositionally biased region" description="Basic and acidic residues" evidence="1">
    <location>
        <begin position="1497"/>
        <end position="1515"/>
    </location>
</feature>
<protein>
    <submittedName>
        <fullName evidence="2">Uncharacterized protein</fullName>
    </submittedName>
</protein>
<feature type="compositionally biased region" description="Basic and acidic residues" evidence="1">
    <location>
        <begin position="1834"/>
        <end position="1843"/>
    </location>
</feature>
<feature type="compositionally biased region" description="Basic and acidic residues" evidence="1">
    <location>
        <begin position="2362"/>
        <end position="2381"/>
    </location>
</feature>